<sequence>MADLTPATRPHVAIPDLTQSIRSGRALLALDLGTTTGWALHGLDGLITSGTVSFRPGRFDGGGMRYLRFTNWLGELDRLSGPIASIWFEEVRRHAATDAAHVYGGLMATLTAWAELRGVPYEGVPVGTIKRHATGKGNADKAAMIAAARARGFSPADDNEADAIAILFWALETKGGLQ</sequence>
<dbReference type="EMBL" id="JAAIKE010000010">
    <property type="protein sequence ID" value="NEX48356.1"/>
    <property type="molecule type" value="Genomic_DNA"/>
</dbReference>
<protein>
    <submittedName>
        <fullName evidence="1">Uncharacterized protein</fullName>
    </submittedName>
</protein>
<dbReference type="Proteomes" id="UP000481421">
    <property type="component" value="Unassembled WGS sequence"/>
</dbReference>
<dbReference type="RefSeq" id="WP_164614961.1">
    <property type="nucleotide sequence ID" value="NZ_JAAIKE010000010.1"/>
</dbReference>
<dbReference type="AlphaFoldDB" id="A0A6B3RT31"/>
<dbReference type="GO" id="GO:0003676">
    <property type="term" value="F:nucleic acid binding"/>
    <property type="evidence" value="ECO:0007669"/>
    <property type="project" value="InterPro"/>
</dbReference>
<proteinExistence type="predicted"/>
<dbReference type="InterPro" id="IPR012337">
    <property type="entry name" value="RNaseH-like_sf"/>
</dbReference>
<keyword evidence="2" id="KW-1185">Reference proteome</keyword>
<dbReference type="SUPFAM" id="SSF53098">
    <property type="entry name" value="Ribonuclease H-like"/>
    <property type="match status" value="1"/>
</dbReference>
<evidence type="ECO:0000313" key="2">
    <source>
        <dbReference type="Proteomes" id="UP000481421"/>
    </source>
</evidence>
<name>A0A6B3RT31_9RHOB</name>
<comment type="caution">
    <text evidence="1">The sequence shown here is derived from an EMBL/GenBank/DDBJ whole genome shotgun (WGS) entry which is preliminary data.</text>
</comment>
<evidence type="ECO:0000313" key="1">
    <source>
        <dbReference type="EMBL" id="NEX48356.1"/>
    </source>
</evidence>
<dbReference type="InterPro" id="IPR036397">
    <property type="entry name" value="RNaseH_sf"/>
</dbReference>
<reference evidence="1 2" key="1">
    <citation type="submission" date="2020-02" db="EMBL/GenBank/DDBJ databases">
        <title>Rhodobacter algicola sp. nov., isolated from microalga culture.</title>
        <authorList>
            <person name="Park C.-Y."/>
        </authorList>
    </citation>
    <scope>NUCLEOTIDE SEQUENCE [LARGE SCALE GENOMIC DNA]</scope>
    <source>
        <strain evidence="1 2">ETT8</strain>
    </source>
</reference>
<dbReference type="Gene3D" id="3.30.420.10">
    <property type="entry name" value="Ribonuclease H-like superfamily/Ribonuclease H"/>
    <property type="match status" value="1"/>
</dbReference>
<gene>
    <name evidence="1" type="ORF">G3572_19290</name>
</gene>
<organism evidence="1 2">
    <name type="scientific">Pseudotabrizicola algicola</name>
    <dbReference type="NCBI Taxonomy" id="2709381"/>
    <lineage>
        <taxon>Bacteria</taxon>
        <taxon>Pseudomonadati</taxon>
        <taxon>Pseudomonadota</taxon>
        <taxon>Alphaproteobacteria</taxon>
        <taxon>Rhodobacterales</taxon>
        <taxon>Paracoccaceae</taxon>
        <taxon>Pseudotabrizicola</taxon>
    </lineage>
</organism>
<accession>A0A6B3RT31</accession>